<evidence type="ECO:0000313" key="26">
    <source>
        <dbReference type="Proteomes" id="UP000028864"/>
    </source>
</evidence>
<evidence type="ECO:0000256" key="6">
    <source>
        <dbReference type="ARBA" id="ARBA00022490"/>
    </source>
</evidence>
<evidence type="ECO:0000259" key="23">
    <source>
        <dbReference type="Pfam" id="PF01761"/>
    </source>
</evidence>
<feature type="binding site" evidence="20">
    <location>
        <position position="151"/>
    </location>
    <ligand>
        <name>ATP</name>
        <dbReference type="ChEBI" id="CHEBI:30616"/>
    </ligand>
</feature>
<dbReference type="EC" id="2.7.1.71" evidence="20"/>
<dbReference type="FunFam" id="3.40.50.1970:FF:000012">
    <property type="entry name" value="3-dehydroquinate synthase"/>
    <property type="match status" value="1"/>
</dbReference>
<keyword evidence="11 20" id="KW-0418">Kinase</keyword>
<feature type="binding site" evidence="21">
    <location>
        <begin position="306"/>
        <end position="310"/>
    </location>
    <ligand>
        <name>NAD(+)</name>
        <dbReference type="ChEBI" id="CHEBI:57540"/>
    </ligand>
</feature>
<comment type="similarity">
    <text evidence="5 21">Belongs to the sugar phosphate cyclases superfamily. Dehydroquinate synthase family.</text>
</comment>
<dbReference type="InterPro" id="IPR031322">
    <property type="entry name" value="Shikimate/glucono_kinase"/>
</dbReference>
<feature type="domain" description="3-dehydroquinate synthase N-terminal" evidence="23">
    <location>
        <begin position="268"/>
        <end position="379"/>
    </location>
</feature>
<dbReference type="Pfam" id="PF01202">
    <property type="entry name" value="SKI"/>
    <property type="match status" value="1"/>
</dbReference>
<dbReference type="AlphaFoldDB" id="A0AAV2WJI3"/>
<dbReference type="GO" id="GO:0003856">
    <property type="term" value="F:3-dehydroquinate synthase activity"/>
    <property type="evidence" value="ECO:0007669"/>
    <property type="project" value="UniProtKB-UniRule"/>
</dbReference>
<dbReference type="GO" id="GO:0008652">
    <property type="term" value="P:amino acid biosynthetic process"/>
    <property type="evidence" value="ECO:0007669"/>
    <property type="project" value="UniProtKB-KW"/>
</dbReference>
<evidence type="ECO:0000256" key="8">
    <source>
        <dbReference type="ARBA" id="ARBA00022679"/>
    </source>
</evidence>
<evidence type="ECO:0000256" key="2">
    <source>
        <dbReference type="ARBA" id="ARBA00001911"/>
    </source>
</evidence>
<dbReference type="Gene3D" id="3.40.50.1970">
    <property type="match status" value="1"/>
</dbReference>
<evidence type="ECO:0000256" key="11">
    <source>
        <dbReference type="ARBA" id="ARBA00022777"/>
    </source>
</evidence>
<feature type="binding site" evidence="20">
    <location>
        <position position="34"/>
    </location>
    <ligand>
        <name>substrate</name>
    </ligand>
</feature>
<dbReference type="InterPro" id="IPR027417">
    <property type="entry name" value="P-loop_NTPase"/>
</dbReference>
<dbReference type="EMBL" id="LK021338">
    <property type="protein sequence ID" value="CDQ44068.1"/>
    <property type="molecule type" value="Genomic_DNA"/>
</dbReference>
<keyword evidence="7 21" id="KW-0028">Amino-acid biosynthesis</keyword>
<evidence type="ECO:0000256" key="17">
    <source>
        <dbReference type="ARBA" id="ARBA00023268"/>
    </source>
</evidence>
<dbReference type="InterPro" id="IPR056179">
    <property type="entry name" value="DHQS_C"/>
</dbReference>
<dbReference type="InterPro" id="IPR023000">
    <property type="entry name" value="Shikimate_kinase_CS"/>
</dbReference>
<evidence type="ECO:0000256" key="4">
    <source>
        <dbReference type="ARBA" id="ARBA00004842"/>
    </source>
</evidence>
<dbReference type="GO" id="GO:0009073">
    <property type="term" value="P:aromatic amino acid family biosynthetic process"/>
    <property type="evidence" value="ECO:0007669"/>
    <property type="project" value="UniProtKB-KW"/>
</dbReference>
<feature type="binding site" evidence="21">
    <location>
        <begin position="272"/>
        <end position="277"/>
    </location>
    <ligand>
        <name>NAD(+)</name>
        <dbReference type="ChEBI" id="CHEBI:57540"/>
    </ligand>
</feature>
<comment type="catalytic activity">
    <reaction evidence="19 20">
        <text>shikimate + ATP = 3-phosphoshikimate + ADP + H(+)</text>
        <dbReference type="Rhea" id="RHEA:13121"/>
        <dbReference type="ChEBI" id="CHEBI:15378"/>
        <dbReference type="ChEBI" id="CHEBI:30616"/>
        <dbReference type="ChEBI" id="CHEBI:36208"/>
        <dbReference type="ChEBI" id="CHEBI:145989"/>
        <dbReference type="ChEBI" id="CHEBI:456216"/>
        <dbReference type="EC" id="2.7.1.71"/>
    </reaction>
</comment>
<feature type="binding site" evidence="20">
    <location>
        <position position="57"/>
    </location>
    <ligand>
        <name>substrate</name>
    </ligand>
</feature>
<feature type="binding site" evidence="20">
    <location>
        <position position="16"/>
    </location>
    <ligand>
        <name>Mg(2+)</name>
        <dbReference type="ChEBI" id="CHEBI:18420"/>
    </ligand>
</feature>
<dbReference type="InterPro" id="IPR050071">
    <property type="entry name" value="Dehydroquinate_synthase"/>
</dbReference>
<dbReference type="GO" id="GO:0005737">
    <property type="term" value="C:cytoplasm"/>
    <property type="evidence" value="ECO:0007669"/>
    <property type="project" value="UniProtKB-SubCell"/>
</dbReference>
<comment type="similarity">
    <text evidence="20">Belongs to the shikimate kinase family.</text>
</comment>
<feature type="binding site" evidence="21">
    <location>
        <position position="448"/>
    </location>
    <ligand>
        <name>Zn(2+)</name>
        <dbReference type="ChEBI" id="CHEBI:29105"/>
    </ligand>
</feature>
<dbReference type="HAMAP" id="MF_00110">
    <property type="entry name" value="DHQ_synthase"/>
    <property type="match status" value="1"/>
</dbReference>
<evidence type="ECO:0000256" key="15">
    <source>
        <dbReference type="ARBA" id="ARBA00023141"/>
    </source>
</evidence>
<keyword evidence="16 21" id="KW-0456">Lyase</keyword>
<dbReference type="InterPro" id="IPR030960">
    <property type="entry name" value="DHQS/DOIS_N"/>
</dbReference>
<comment type="pathway">
    <text evidence="3 21">Metabolic intermediate biosynthesis; chorismate biosynthesis; chorismate from D-erythrose 4-phosphate and phosphoenolpyruvate: step 2/7.</text>
</comment>
<dbReference type="Gene3D" id="1.20.1090.10">
    <property type="entry name" value="Dehydroquinate synthase-like - alpha domain"/>
    <property type="match status" value="1"/>
</dbReference>
<evidence type="ECO:0000256" key="16">
    <source>
        <dbReference type="ARBA" id="ARBA00023239"/>
    </source>
</evidence>
<proteinExistence type="inferred from homology"/>
<dbReference type="CDD" id="cd00464">
    <property type="entry name" value="SK"/>
    <property type="match status" value="1"/>
</dbReference>
<dbReference type="SUPFAM" id="SSF52540">
    <property type="entry name" value="P-loop containing nucleoside triphosphate hydrolases"/>
    <property type="match status" value="1"/>
</dbReference>
<accession>A0AAV2WJI3</accession>
<evidence type="ECO:0000313" key="25">
    <source>
        <dbReference type="EMBL" id="CDQ44068.1"/>
    </source>
</evidence>
<feature type="binding site" evidence="21">
    <location>
        <position position="464"/>
    </location>
    <ligand>
        <name>Zn(2+)</name>
        <dbReference type="ChEBI" id="CHEBI:29105"/>
    </ligand>
</feature>
<comment type="pathway">
    <text evidence="4 20">Metabolic intermediate biosynthesis; chorismate biosynthesis; chorismate from D-erythrose 4-phosphate and phosphoenolpyruvate: step 5/7.</text>
</comment>
<keyword evidence="15 21" id="KW-0057">Aromatic amino acid biosynthesis</keyword>
<evidence type="ECO:0000256" key="5">
    <source>
        <dbReference type="ARBA" id="ARBA00005412"/>
    </source>
</evidence>
<dbReference type="Pfam" id="PF24621">
    <property type="entry name" value="DHQS_C"/>
    <property type="match status" value="1"/>
</dbReference>
<evidence type="ECO:0000256" key="12">
    <source>
        <dbReference type="ARBA" id="ARBA00022833"/>
    </source>
</evidence>
<evidence type="ECO:0000256" key="7">
    <source>
        <dbReference type="ARBA" id="ARBA00022605"/>
    </source>
</evidence>
<keyword evidence="17" id="KW-0511">Multifunctional enzyme</keyword>
<comment type="function">
    <text evidence="21">Catalyzes the conversion of 3-deoxy-D-arabino-heptulosonate 7-phosphate (DAHP) to dehydroquinate (DHQ).</text>
</comment>
<dbReference type="GO" id="GO:0000287">
    <property type="term" value="F:magnesium ion binding"/>
    <property type="evidence" value="ECO:0007669"/>
    <property type="project" value="UniProtKB-UniRule"/>
</dbReference>
<dbReference type="GO" id="GO:0004765">
    <property type="term" value="F:shikimate kinase activity"/>
    <property type="evidence" value="ECO:0007669"/>
    <property type="project" value="UniProtKB-UniRule"/>
</dbReference>
<evidence type="ECO:0000256" key="13">
    <source>
        <dbReference type="ARBA" id="ARBA00022840"/>
    </source>
</evidence>
<feature type="binding site" evidence="20">
    <location>
        <position position="134"/>
    </location>
    <ligand>
        <name>substrate</name>
    </ligand>
</feature>
<comment type="function">
    <text evidence="20">Catalyzes the specific phosphorylation of the 3-hydroxyl group of shikimic acid using ATP as a cosubstrate.</text>
</comment>
<keyword evidence="6 21" id="KW-0963">Cytoplasm</keyword>
<evidence type="ECO:0000256" key="18">
    <source>
        <dbReference type="ARBA" id="ARBA00023285"/>
    </source>
</evidence>
<keyword evidence="10 21" id="KW-0547">Nucleotide-binding</keyword>
<dbReference type="InterPro" id="IPR000623">
    <property type="entry name" value="Shikimate_kinase/TSH1"/>
</dbReference>
<evidence type="ECO:0000256" key="19">
    <source>
        <dbReference type="ARBA" id="ARBA00048567"/>
    </source>
</evidence>
<feature type="domain" description="3-dehydroquinate synthase C-terminal" evidence="24">
    <location>
        <begin position="382"/>
        <end position="524"/>
    </location>
</feature>
<dbReference type="GO" id="GO:0009423">
    <property type="term" value="P:chorismate biosynthetic process"/>
    <property type="evidence" value="ECO:0007669"/>
    <property type="project" value="UniProtKB-UniRule"/>
</dbReference>
<keyword evidence="14 21" id="KW-0520">NAD</keyword>
<feature type="binding site" evidence="20">
    <location>
        <position position="115"/>
    </location>
    <ligand>
        <name>ATP</name>
        <dbReference type="ChEBI" id="CHEBI:30616"/>
    </ligand>
</feature>
<feature type="binding site" evidence="20">
    <location>
        <begin position="12"/>
        <end position="17"/>
    </location>
    <ligand>
        <name>ATP</name>
        <dbReference type="ChEBI" id="CHEBI:30616"/>
    </ligand>
</feature>
<dbReference type="EC" id="4.2.3.4" evidence="21"/>
<dbReference type="PANTHER" id="PTHR43622">
    <property type="entry name" value="3-DEHYDROQUINATE SYNTHASE"/>
    <property type="match status" value="1"/>
</dbReference>
<feature type="region of interest" description="Disordered" evidence="22">
    <location>
        <begin position="171"/>
        <end position="193"/>
    </location>
</feature>
<keyword evidence="8 20" id="KW-0808">Transferase</keyword>
<evidence type="ECO:0000259" key="24">
    <source>
        <dbReference type="Pfam" id="PF24621"/>
    </source>
</evidence>
<dbReference type="PROSITE" id="PS01128">
    <property type="entry name" value="SHIKIMATE_KINASE"/>
    <property type="match status" value="1"/>
</dbReference>
<dbReference type="PANTHER" id="PTHR43622:SF7">
    <property type="entry name" value="3-DEHYDROQUINATE SYNTHASE, CHLOROPLASTIC"/>
    <property type="match status" value="1"/>
</dbReference>
<feature type="binding site" evidence="21">
    <location>
        <position position="352"/>
    </location>
    <ligand>
        <name>NAD(+)</name>
        <dbReference type="ChEBI" id="CHEBI:57540"/>
    </ligand>
</feature>
<keyword evidence="18 21" id="KW-0170">Cobalt</keyword>
<reference evidence="25" key="1">
    <citation type="submission" date="2014-05" db="EMBL/GenBank/DDBJ databases">
        <authorList>
            <person name="Urmite Genomes"/>
        </authorList>
    </citation>
    <scope>NUCLEOTIDE SEQUENCE</scope>
    <source>
        <strain evidence="25">DSM 44074</strain>
    </source>
</reference>
<evidence type="ECO:0000256" key="3">
    <source>
        <dbReference type="ARBA" id="ARBA00004661"/>
    </source>
</evidence>
<name>A0AAV2WJI3_MYCNE</name>
<dbReference type="Gene3D" id="3.40.50.300">
    <property type="entry name" value="P-loop containing nucleotide triphosphate hydrolases"/>
    <property type="match status" value="1"/>
</dbReference>
<organism evidence="25 26">
    <name type="scientific">Mycolicibacterium neoaurum</name>
    <name type="common">Mycobacterium neoaurum</name>
    <dbReference type="NCBI Taxonomy" id="1795"/>
    <lineage>
        <taxon>Bacteria</taxon>
        <taxon>Bacillati</taxon>
        <taxon>Actinomycetota</taxon>
        <taxon>Actinomycetes</taxon>
        <taxon>Mycobacteriales</taxon>
        <taxon>Mycobacteriaceae</taxon>
        <taxon>Mycolicibacterium</taxon>
    </lineage>
</organism>
<feature type="binding site" evidence="21">
    <location>
        <position position="385"/>
    </location>
    <ligand>
        <name>Zn(2+)</name>
        <dbReference type="ChEBI" id="CHEBI:29105"/>
    </ligand>
</feature>
<dbReference type="PRINTS" id="PR01100">
    <property type="entry name" value="SHIKIMTKNASE"/>
</dbReference>
<protein>
    <recommendedName>
        <fullName evidence="20 21">Multifunctional fusion protein</fullName>
    </recommendedName>
    <domain>
        <recommendedName>
            <fullName evidence="20">Shikimate kinase</fullName>
            <shortName evidence="20">SK</shortName>
            <ecNumber evidence="20">2.7.1.71</ecNumber>
        </recommendedName>
    </domain>
    <domain>
        <recommendedName>
            <fullName evidence="21">3-dehydroquinate synthase</fullName>
            <shortName evidence="21">DHQS</shortName>
            <ecNumber evidence="21">4.2.3.4</ecNumber>
        </recommendedName>
    </domain>
</protein>
<evidence type="ECO:0000256" key="20">
    <source>
        <dbReference type="HAMAP-Rule" id="MF_00109"/>
    </source>
</evidence>
<feature type="binding site" evidence="21">
    <location>
        <begin position="330"/>
        <end position="331"/>
    </location>
    <ligand>
        <name>NAD(+)</name>
        <dbReference type="ChEBI" id="CHEBI:57540"/>
    </ligand>
</feature>
<feature type="binding site" evidence="20">
    <location>
        <position position="79"/>
    </location>
    <ligand>
        <name>substrate</name>
    </ligand>
</feature>
<dbReference type="SUPFAM" id="SSF56796">
    <property type="entry name" value="Dehydroquinate synthase-like"/>
    <property type="match status" value="1"/>
</dbReference>
<keyword evidence="12 21" id="KW-0862">Zinc</keyword>
<keyword evidence="9 21" id="KW-0479">Metal-binding</keyword>
<evidence type="ECO:0000256" key="1">
    <source>
        <dbReference type="ARBA" id="ARBA00001393"/>
    </source>
</evidence>
<evidence type="ECO:0000256" key="22">
    <source>
        <dbReference type="SAM" id="MobiDB-lite"/>
    </source>
</evidence>
<comment type="cofactor">
    <cofactor evidence="20">
        <name>Mg(2+)</name>
        <dbReference type="ChEBI" id="CHEBI:18420"/>
    </cofactor>
    <text evidence="20">Binds 1 Mg(2+) ion per subunit.</text>
</comment>
<comment type="subcellular location">
    <subcellularLocation>
        <location evidence="21">Cytoplasm</location>
    </subcellularLocation>
</comment>
<evidence type="ECO:0000256" key="21">
    <source>
        <dbReference type="HAMAP-Rule" id="MF_00110"/>
    </source>
</evidence>
<keyword evidence="20" id="KW-0460">Magnesium</keyword>
<sequence length="561" mass="59586">MAPKAVLVGMPGSGKSTIGRRLAKALGVPLLDTDVAIVETTGRSIADIFTDGEPAFRAIEADVVRKALAEHDGVVSLGGGAVTTPAVREALAGHTVIYLEISAAEGIRRTAGSARPLLAGEDPAEKYRALMDARVPLFREVATMRVNTNRRNPGAVVRHIVTRLQGCGPSRPGGGFRPFSTRHRPPRPRPLRRRWPNEQRHAMSEPVTVDVLVDRPYPVIIGTGLLEDLGRTLTGRHKVAILYQPTLAQTAEAVREHLAGLGIDAHRIEIPDAEAGKELPVVGFIWEVLGRIGIGRKDAVVSLGGGAATDVAGFAAATWLRGVDIVHVPTTLLGMVDAAVGGKTGINTDAGKNLVGAFHQPLAVLVDLATLQSLPRNEIVAGMAEIVKAGFISDPVILDLIEADPEAALDPAGTVLPELIRRAIAVKAEVVAADEKESALREILNYGHTLAHAIERRERYKWRHGAAVSVGLVFAAELGRLAGRLDDDTADRHARVLTSLGLPVSYDADALPQLLEYMAGDKKNRSGVLRFVVLDGLAKPGRLEGPDPTLLAAAYSVVGTR</sequence>
<dbReference type="Pfam" id="PF01761">
    <property type="entry name" value="DHQ_synthase"/>
    <property type="match status" value="1"/>
</dbReference>
<comment type="subunit">
    <text evidence="20">Monomer.</text>
</comment>
<gene>
    <name evidence="21" type="primary">aroB</name>
    <name evidence="20" type="synonym">aroK</name>
    <name evidence="25" type="ORF">BN1047_01944</name>
</gene>
<dbReference type="InterPro" id="IPR016037">
    <property type="entry name" value="DHQ_synth_AroB"/>
</dbReference>
<comment type="cofactor">
    <cofactor evidence="2 21">
        <name>NAD(+)</name>
        <dbReference type="ChEBI" id="CHEBI:57540"/>
    </cofactor>
</comment>
<evidence type="ECO:0000256" key="9">
    <source>
        <dbReference type="ARBA" id="ARBA00022723"/>
    </source>
</evidence>
<evidence type="ECO:0000256" key="10">
    <source>
        <dbReference type="ARBA" id="ARBA00022741"/>
    </source>
</evidence>
<keyword evidence="13 20" id="KW-0067">ATP-binding</keyword>
<feature type="compositionally biased region" description="Basic residues" evidence="22">
    <location>
        <begin position="180"/>
        <end position="193"/>
    </location>
</feature>
<comment type="catalytic activity">
    <reaction evidence="1 21">
        <text>7-phospho-2-dehydro-3-deoxy-D-arabino-heptonate = 3-dehydroquinate + phosphate</text>
        <dbReference type="Rhea" id="RHEA:21968"/>
        <dbReference type="ChEBI" id="CHEBI:32364"/>
        <dbReference type="ChEBI" id="CHEBI:43474"/>
        <dbReference type="ChEBI" id="CHEBI:58394"/>
        <dbReference type="EC" id="4.2.3.4"/>
    </reaction>
</comment>
<reference evidence="25" key="2">
    <citation type="submission" date="2015-09" db="EMBL/GenBank/DDBJ databases">
        <title>Draft genome sequence of Mycobacterium neoaurum DSM 44074.</title>
        <authorList>
            <person name="Croce O."/>
            <person name="Robert C."/>
            <person name="Raoult D."/>
            <person name="Drancourt M."/>
        </authorList>
    </citation>
    <scope>NUCLEOTIDE SEQUENCE</scope>
    <source>
        <strain evidence="25">DSM 44074</strain>
    </source>
</reference>
<dbReference type="Proteomes" id="UP000028864">
    <property type="component" value="Unassembled WGS sequence"/>
</dbReference>
<comment type="cofactor">
    <cofactor evidence="21">
        <name>Co(2+)</name>
        <dbReference type="ChEBI" id="CHEBI:48828"/>
    </cofactor>
    <cofactor evidence="21">
        <name>Zn(2+)</name>
        <dbReference type="ChEBI" id="CHEBI:29105"/>
    </cofactor>
    <text evidence="21">Binds 1 divalent metal cation per subunit. Can use either Co(2+) or Zn(2+).</text>
</comment>
<comment type="caution">
    <text evidence="21">Lacks conserved residue(s) required for the propagation of feature annotation.</text>
</comment>
<dbReference type="GO" id="GO:0005524">
    <property type="term" value="F:ATP binding"/>
    <property type="evidence" value="ECO:0007669"/>
    <property type="project" value="UniProtKB-UniRule"/>
</dbReference>
<dbReference type="NCBIfam" id="TIGR01357">
    <property type="entry name" value="aroB"/>
    <property type="match status" value="1"/>
</dbReference>
<evidence type="ECO:0000256" key="14">
    <source>
        <dbReference type="ARBA" id="ARBA00023027"/>
    </source>
</evidence>
<dbReference type="CDD" id="cd08195">
    <property type="entry name" value="DHQS"/>
    <property type="match status" value="1"/>
</dbReference>
<feature type="binding site" evidence="21">
    <location>
        <position position="343"/>
    </location>
    <ligand>
        <name>NAD(+)</name>
        <dbReference type="ChEBI" id="CHEBI:57540"/>
    </ligand>
</feature>
<dbReference type="HAMAP" id="MF_00109">
    <property type="entry name" value="Shikimate_kinase"/>
    <property type="match status" value="1"/>
</dbReference>